<dbReference type="GO" id="GO:0050660">
    <property type="term" value="F:flavin adenine dinucleotide binding"/>
    <property type="evidence" value="ECO:0007669"/>
    <property type="project" value="TreeGrafter"/>
</dbReference>
<organism evidence="5">
    <name type="scientific">Aplanochytrium stocchinoi</name>
    <dbReference type="NCBI Taxonomy" id="215587"/>
    <lineage>
        <taxon>Eukaryota</taxon>
        <taxon>Sar</taxon>
        <taxon>Stramenopiles</taxon>
        <taxon>Bigyra</taxon>
        <taxon>Labyrinthulomycetes</taxon>
        <taxon>Thraustochytrida</taxon>
        <taxon>Thraustochytriidae</taxon>
        <taxon>Aplanochytrium</taxon>
    </lineage>
</organism>
<dbReference type="Gene3D" id="3.30.390.30">
    <property type="match status" value="1"/>
</dbReference>
<dbReference type="Gene3D" id="3.50.50.60">
    <property type="entry name" value="FAD/NAD(P)-binding domain"/>
    <property type="match status" value="1"/>
</dbReference>
<feature type="domain" description="Pyridine nucleotide-disulphide oxidoreductase dimerisation" evidence="3">
    <location>
        <begin position="117"/>
        <end position="221"/>
    </location>
</feature>
<dbReference type="PANTHER" id="PTHR43014">
    <property type="entry name" value="MERCURIC REDUCTASE"/>
    <property type="match status" value="1"/>
</dbReference>
<feature type="domain" description="FAD/NAD(P)-binding" evidence="4">
    <location>
        <begin position="6"/>
        <end position="94"/>
    </location>
</feature>
<keyword evidence="2" id="KW-0274">FAD</keyword>
<keyword evidence="1" id="KW-0285">Flavoprotein</keyword>
<evidence type="ECO:0008006" key="6">
    <source>
        <dbReference type="Google" id="ProtNLM"/>
    </source>
</evidence>
<name>A0A7S3LTK6_9STRA</name>
<evidence type="ECO:0000313" key="5">
    <source>
        <dbReference type="EMBL" id="CAE0439698.1"/>
    </source>
</evidence>
<dbReference type="InterPro" id="IPR023753">
    <property type="entry name" value="FAD/NAD-binding_dom"/>
</dbReference>
<dbReference type="Pfam" id="PF07992">
    <property type="entry name" value="Pyr_redox_2"/>
    <property type="match status" value="1"/>
</dbReference>
<gene>
    <name evidence="5" type="ORF">ASTO00021_LOCUS9879</name>
</gene>
<dbReference type="InterPro" id="IPR036188">
    <property type="entry name" value="FAD/NAD-bd_sf"/>
</dbReference>
<dbReference type="EMBL" id="HBIN01013099">
    <property type="protein sequence ID" value="CAE0439698.1"/>
    <property type="molecule type" value="Transcribed_RNA"/>
</dbReference>
<dbReference type="AlphaFoldDB" id="A0A7S3LTK6"/>
<evidence type="ECO:0000256" key="2">
    <source>
        <dbReference type="ARBA" id="ARBA00022827"/>
    </source>
</evidence>
<accession>A0A7S3LTK6</accession>
<sequence>MKGRPERVMQNEDASISIQVGETNLQVDGLLYSIGRAPIFPNGLERVIGQAAIGKKGGILVNEYLRAKKVKNIYACGDCIEGNPQFTHYAGKQGWYCIRNAFLVGKSNGLVPEMVLRVTFTAPGIGGVGFATVEEARAKDFKKAVAIRKHGTHIDRAVCDDENETTYIELILSDGKSKAAKIIGGTCVGPRAGETICEIALVINNKITLEYVADTIHPYPTNGFGLQQLCSEEATKRFVNSNRKDSKTTVEFRIQ</sequence>
<evidence type="ECO:0000259" key="4">
    <source>
        <dbReference type="Pfam" id="PF07992"/>
    </source>
</evidence>
<dbReference type="Pfam" id="PF02852">
    <property type="entry name" value="Pyr_redox_dim"/>
    <property type="match status" value="1"/>
</dbReference>
<reference evidence="5" key="1">
    <citation type="submission" date="2021-01" db="EMBL/GenBank/DDBJ databases">
        <authorList>
            <person name="Corre E."/>
            <person name="Pelletier E."/>
            <person name="Niang G."/>
            <person name="Scheremetjew M."/>
            <person name="Finn R."/>
            <person name="Kale V."/>
            <person name="Holt S."/>
            <person name="Cochrane G."/>
            <person name="Meng A."/>
            <person name="Brown T."/>
            <person name="Cohen L."/>
        </authorList>
    </citation>
    <scope>NUCLEOTIDE SEQUENCE</scope>
    <source>
        <strain evidence="5">GSBS06</strain>
    </source>
</reference>
<dbReference type="PANTHER" id="PTHR43014:SF2">
    <property type="entry name" value="MERCURIC REDUCTASE"/>
    <property type="match status" value="1"/>
</dbReference>
<dbReference type="SUPFAM" id="SSF51905">
    <property type="entry name" value="FAD/NAD(P)-binding domain"/>
    <property type="match status" value="1"/>
</dbReference>
<protein>
    <recommendedName>
        <fullName evidence="6">Pyridine nucleotide-disulphide oxidoreductase dimerisation domain-containing protein</fullName>
    </recommendedName>
</protein>
<dbReference type="PRINTS" id="PR00411">
    <property type="entry name" value="PNDRDTASEI"/>
</dbReference>
<proteinExistence type="predicted"/>
<dbReference type="SUPFAM" id="SSF55424">
    <property type="entry name" value="FAD/NAD-linked reductases, dimerisation (C-terminal) domain"/>
    <property type="match status" value="1"/>
</dbReference>
<dbReference type="GO" id="GO:0003955">
    <property type="term" value="F:NAD(P)H dehydrogenase (quinone) activity"/>
    <property type="evidence" value="ECO:0007669"/>
    <property type="project" value="TreeGrafter"/>
</dbReference>
<dbReference type="InterPro" id="IPR016156">
    <property type="entry name" value="FAD/NAD-linked_Rdtase_dimer_sf"/>
</dbReference>
<evidence type="ECO:0000256" key="1">
    <source>
        <dbReference type="ARBA" id="ARBA00022630"/>
    </source>
</evidence>
<dbReference type="InterPro" id="IPR004099">
    <property type="entry name" value="Pyr_nucl-diS_OxRdtase_dimer"/>
</dbReference>
<evidence type="ECO:0000259" key="3">
    <source>
        <dbReference type="Pfam" id="PF02852"/>
    </source>
</evidence>